<organism evidence="2">
    <name type="scientific">freshwater metagenome</name>
    <dbReference type="NCBI Taxonomy" id="449393"/>
    <lineage>
        <taxon>unclassified sequences</taxon>
        <taxon>metagenomes</taxon>
        <taxon>ecological metagenomes</taxon>
    </lineage>
</organism>
<accession>A0A6J5ZK26</accession>
<protein>
    <submittedName>
        <fullName evidence="2">Unannotated protein</fullName>
    </submittedName>
</protein>
<sequence length="126" mass="13862">MTEESAEGLRDRFTRGSEDAIGRVAQELLENPVVSSAIARAFEARERATQAQEVAMGALNLPSAADLERLTRRVRSVAQRLEGIEDSVDRLDERLSKNVQVSLEETLAAINLRLTAIEALLETDAK</sequence>
<dbReference type="EMBL" id="CAESAN010000037">
    <property type="protein sequence ID" value="CAB4341267.1"/>
    <property type="molecule type" value="Genomic_DNA"/>
</dbReference>
<evidence type="ECO:0000313" key="2">
    <source>
        <dbReference type="EMBL" id="CAB4341267.1"/>
    </source>
</evidence>
<evidence type="ECO:0000256" key="1">
    <source>
        <dbReference type="SAM" id="Coils"/>
    </source>
</evidence>
<proteinExistence type="predicted"/>
<gene>
    <name evidence="2" type="ORF">UFOPK3547_00595</name>
</gene>
<reference evidence="2" key="1">
    <citation type="submission" date="2020-05" db="EMBL/GenBank/DDBJ databases">
        <authorList>
            <person name="Chiriac C."/>
            <person name="Salcher M."/>
            <person name="Ghai R."/>
            <person name="Kavagutti S V."/>
        </authorList>
    </citation>
    <scope>NUCLEOTIDE SEQUENCE</scope>
</reference>
<dbReference type="AlphaFoldDB" id="A0A6J5ZK26"/>
<name>A0A6J5ZK26_9ZZZZ</name>
<keyword evidence="1" id="KW-0175">Coiled coil</keyword>
<feature type="coiled-coil region" evidence="1">
    <location>
        <begin position="67"/>
        <end position="94"/>
    </location>
</feature>